<dbReference type="InterPro" id="IPR005107">
    <property type="entry name" value="CO_DH_flav_C"/>
</dbReference>
<evidence type="ECO:0000256" key="4">
    <source>
        <dbReference type="ARBA" id="ARBA00023002"/>
    </source>
</evidence>
<keyword evidence="4" id="KW-0560">Oxidoreductase</keyword>
<comment type="subunit">
    <text evidence="2">Homodimer.</text>
</comment>
<accession>A0A1B6CR33</accession>
<dbReference type="Gene3D" id="3.90.1170.50">
    <property type="entry name" value="Aldehyde oxidase/xanthine dehydrogenase, a/b hammerhead"/>
    <property type="match status" value="1"/>
</dbReference>
<organism evidence="7">
    <name type="scientific">Clastoptera arizonana</name>
    <name type="common">Arizona spittle bug</name>
    <dbReference type="NCBI Taxonomy" id="38151"/>
    <lineage>
        <taxon>Eukaryota</taxon>
        <taxon>Metazoa</taxon>
        <taxon>Ecdysozoa</taxon>
        <taxon>Arthropoda</taxon>
        <taxon>Hexapoda</taxon>
        <taxon>Insecta</taxon>
        <taxon>Pterygota</taxon>
        <taxon>Neoptera</taxon>
        <taxon>Paraneoptera</taxon>
        <taxon>Hemiptera</taxon>
        <taxon>Auchenorrhyncha</taxon>
        <taxon>Cercopoidea</taxon>
        <taxon>Clastopteridae</taxon>
        <taxon>Clastoptera</taxon>
    </lineage>
</organism>
<dbReference type="SUPFAM" id="SSF55447">
    <property type="entry name" value="CO dehydrogenase flavoprotein C-terminal domain-like"/>
    <property type="match status" value="1"/>
</dbReference>
<dbReference type="GO" id="GO:0005777">
    <property type="term" value="C:peroxisome"/>
    <property type="evidence" value="ECO:0007669"/>
    <property type="project" value="UniProtKB-SubCell"/>
</dbReference>
<dbReference type="PANTHER" id="PTHR11908">
    <property type="entry name" value="XANTHINE DEHYDROGENASE"/>
    <property type="match status" value="1"/>
</dbReference>
<feature type="non-terminal residue" evidence="7">
    <location>
        <position position="484"/>
    </location>
</feature>
<evidence type="ECO:0000256" key="5">
    <source>
        <dbReference type="ARBA" id="ARBA00023140"/>
    </source>
</evidence>
<dbReference type="Pfam" id="PF01315">
    <property type="entry name" value="Ald_Xan_dh_C"/>
    <property type="match status" value="1"/>
</dbReference>
<dbReference type="InterPro" id="IPR002346">
    <property type="entry name" value="Mopterin_DH_FAD-bd"/>
</dbReference>
<dbReference type="InterPro" id="IPR016169">
    <property type="entry name" value="FAD-bd_PCMH_sub2"/>
</dbReference>
<comment type="subcellular location">
    <subcellularLocation>
        <location evidence="1">Peroxisome</location>
    </subcellularLocation>
</comment>
<evidence type="ECO:0000256" key="1">
    <source>
        <dbReference type="ARBA" id="ARBA00004275"/>
    </source>
</evidence>
<dbReference type="FunFam" id="3.30.390.50:FF:000003">
    <property type="entry name" value="Aldehyde oxidase1"/>
    <property type="match status" value="1"/>
</dbReference>
<dbReference type="GO" id="GO:0016491">
    <property type="term" value="F:oxidoreductase activity"/>
    <property type="evidence" value="ECO:0007669"/>
    <property type="project" value="UniProtKB-KW"/>
</dbReference>
<dbReference type="SUPFAM" id="SSF54665">
    <property type="entry name" value="CO dehydrogenase molybdoprotein N-domain-like"/>
    <property type="match status" value="1"/>
</dbReference>
<dbReference type="SMART" id="SM01008">
    <property type="entry name" value="Ald_Xan_dh_C"/>
    <property type="match status" value="1"/>
</dbReference>
<dbReference type="PANTHER" id="PTHR11908:SF132">
    <property type="entry name" value="ALDEHYDE OXIDASE 1-RELATED"/>
    <property type="match status" value="1"/>
</dbReference>
<sequence>SGTQCYGRCASKKQGLYDCVRKEEEDDFEVDFIETALASTSLRIGLRGSFWYRVGEVREIFEIFDMINGSYQLVGGNTAEGVYKGLPKPNVFIDINAVAELKAHYFDGNWLSLGANMTLTEAIVVLSAVAQEYPQSMAYGQVLADHIKQIANVPVRNVGTLAGNLSIKHQHNEFPSDLFLILETVGAEIIIDLGMGYDPQTMPLQMYLQTDMYKKVIRSIILPALDCNNTIIKTYKITPRAQNAHAYVNAGFRFRVDKVNRYHVIECPRIVYGGINGNFIHANQTESFLTNSFLQDENVIQKALDILSTEVNPDHKLLEASPAYRAGLTQSLFYKAVLSLFPEEVKANYRLGGELLKRPLSSGKQDYEVSSESNPVHKPVIKLEAQAQCAGEAEYVYDMPIAANEVFAQLVISRHGPAQLSSVDPSPALRIPGVLSFFSAKDVPGRNVFTVLHPFMPDEEPLFADKIILYAGQAVGMVVATTQE</sequence>
<dbReference type="InterPro" id="IPR016208">
    <property type="entry name" value="Ald_Oxase/xanthine_DH-like"/>
</dbReference>
<dbReference type="Pfam" id="PF03450">
    <property type="entry name" value="CO_deh_flav_C"/>
    <property type="match status" value="1"/>
</dbReference>
<dbReference type="InterPro" id="IPR036318">
    <property type="entry name" value="FAD-bd_PCMH-like_sf"/>
</dbReference>
<reference evidence="7" key="1">
    <citation type="submission" date="2015-12" db="EMBL/GenBank/DDBJ databases">
        <title>De novo transcriptome assembly of four potential Pierce s Disease insect vectors from Arizona vineyards.</title>
        <authorList>
            <person name="Tassone E.E."/>
        </authorList>
    </citation>
    <scope>NUCLEOTIDE SEQUENCE</scope>
</reference>
<keyword evidence="3" id="KW-0500">Molybdenum</keyword>
<proteinExistence type="predicted"/>
<dbReference type="InterPro" id="IPR000674">
    <property type="entry name" value="Ald_Oxase/Xan_DH_a/b"/>
</dbReference>
<evidence type="ECO:0000256" key="2">
    <source>
        <dbReference type="ARBA" id="ARBA00011738"/>
    </source>
</evidence>
<feature type="domain" description="FAD-binding PCMH-type" evidence="6">
    <location>
        <begin position="44"/>
        <end position="227"/>
    </location>
</feature>
<dbReference type="EMBL" id="GEDC01021368">
    <property type="protein sequence ID" value="JAS15930.1"/>
    <property type="molecule type" value="Transcribed_RNA"/>
</dbReference>
<name>A0A1B6CR33_9HEMI</name>
<dbReference type="InterPro" id="IPR036856">
    <property type="entry name" value="Ald_Oxase/Xan_DH_a/b_sf"/>
</dbReference>
<evidence type="ECO:0000256" key="3">
    <source>
        <dbReference type="ARBA" id="ARBA00022505"/>
    </source>
</evidence>
<dbReference type="PROSITE" id="PS51387">
    <property type="entry name" value="FAD_PCMH"/>
    <property type="match status" value="1"/>
</dbReference>
<feature type="non-terminal residue" evidence="7">
    <location>
        <position position="1"/>
    </location>
</feature>
<gene>
    <name evidence="7" type="ORF">g.8549</name>
</gene>
<dbReference type="Gene3D" id="3.30.390.50">
    <property type="entry name" value="CO dehydrogenase flavoprotein, C-terminal domain"/>
    <property type="match status" value="1"/>
</dbReference>
<dbReference type="SUPFAM" id="SSF56176">
    <property type="entry name" value="FAD-binding/transporter-associated domain-like"/>
    <property type="match status" value="1"/>
</dbReference>
<dbReference type="SMART" id="SM01092">
    <property type="entry name" value="CO_deh_flav_C"/>
    <property type="match status" value="1"/>
</dbReference>
<dbReference type="Gene3D" id="3.30.465.10">
    <property type="match status" value="1"/>
</dbReference>
<evidence type="ECO:0000313" key="7">
    <source>
        <dbReference type="EMBL" id="JAS15930.1"/>
    </source>
</evidence>
<dbReference type="GO" id="GO:0071949">
    <property type="term" value="F:FAD binding"/>
    <property type="evidence" value="ECO:0007669"/>
    <property type="project" value="InterPro"/>
</dbReference>
<dbReference type="InterPro" id="IPR016166">
    <property type="entry name" value="FAD-bd_PCMH"/>
</dbReference>
<dbReference type="InterPro" id="IPR036683">
    <property type="entry name" value="CO_DH_flav_C_dom_sf"/>
</dbReference>
<dbReference type="FunFam" id="3.30.465.10:FF:000013">
    <property type="entry name" value="Aldehyde oxidase"/>
    <property type="match status" value="1"/>
</dbReference>
<evidence type="ECO:0000259" key="6">
    <source>
        <dbReference type="PROSITE" id="PS51387"/>
    </source>
</evidence>
<keyword evidence="5" id="KW-0576">Peroxisome</keyword>
<dbReference type="AlphaFoldDB" id="A0A1B6CR33"/>
<dbReference type="GO" id="GO:0005506">
    <property type="term" value="F:iron ion binding"/>
    <property type="evidence" value="ECO:0007669"/>
    <property type="project" value="InterPro"/>
</dbReference>
<protein>
    <recommendedName>
        <fullName evidence="6">FAD-binding PCMH-type domain-containing protein</fullName>
    </recommendedName>
</protein>
<dbReference type="Pfam" id="PF00941">
    <property type="entry name" value="FAD_binding_5"/>
    <property type="match status" value="1"/>
</dbReference>